<keyword evidence="2" id="KW-1185">Reference proteome</keyword>
<proteinExistence type="predicted"/>
<accession>A0ACB7ESF4</accession>
<protein>
    <submittedName>
        <fullName evidence="1">Uncharacterized protein</fullName>
    </submittedName>
</protein>
<dbReference type="EMBL" id="CM024812">
    <property type="protein sequence ID" value="KAG8004698.1"/>
    <property type="molecule type" value="Genomic_DNA"/>
</dbReference>
<name>A0ACB7ESF4_NIBAL</name>
<gene>
    <name evidence="1" type="ORF">GBF38_009088</name>
</gene>
<evidence type="ECO:0000313" key="2">
    <source>
        <dbReference type="Proteomes" id="UP000805704"/>
    </source>
</evidence>
<comment type="caution">
    <text evidence="1">The sequence shown here is derived from an EMBL/GenBank/DDBJ whole genome shotgun (WGS) entry which is preliminary data.</text>
</comment>
<evidence type="ECO:0000313" key="1">
    <source>
        <dbReference type="EMBL" id="KAG8004698.1"/>
    </source>
</evidence>
<reference evidence="1" key="1">
    <citation type="submission" date="2020-04" db="EMBL/GenBank/DDBJ databases">
        <title>A chromosome-scale assembly and high-density genetic map of the yellow drum (Nibea albiflora) genome.</title>
        <authorList>
            <person name="Xu D."/>
            <person name="Zhang W."/>
            <person name="Chen R."/>
            <person name="Tan P."/>
            <person name="Wang L."/>
            <person name="Song H."/>
            <person name="Tian L."/>
            <person name="Zhu Q."/>
            <person name="Wang B."/>
        </authorList>
    </citation>
    <scope>NUCLEOTIDE SEQUENCE</scope>
    <source>
        <strain evidence="1">ZJHYS-2018</strain>
    </source>
</reference>
<organism evidence="1 2">
    <name type="scientific">Nibea albiflora</name>
    <name type="common">Yellow drum</name>
    <name type="synonym">Corvina albiflora</name>
    <dbReference type="NCBI Taxonomy" id="240163"/>
    <lineage>
        <taxon>Eukaryota</taxon>
        <taxon>Metazoa</taxon>
        <taxon>Chordata</taxon>
        <taxon>Craniata</taxon>
        <taxon>Vertebrata</taxon>
        <taxon>Euteleostomi</taxon>
        <taxon>Actinopterygii</taxon>
        <taxon>Neopterygii</taxon>
        <taxon>Teleostei</taxon>
        <taxon>Neoteleostei</taxon>
        <taxon>Acanthomorphata</taxon>
        <taxon>Eupercaria</taxon>
        <taxon>Sciaenidae</taxon>
        <taxon>Nibea</taxon>
    </lineage>
</organism>
<sequence length="109" mass="12461">DHYRLGSDCTKTLRETEQVFVLLLAHRKTRKRRSALRDIVEIIAQEGAMRATPSRDLTGKRLSTKRRQMWRNSNSLCGGEKKGEKKGGERRQQSLARPGLDESPLSKNN</sequence>
<dbReference type="Proteomes" id="UP000805704">
    <property type="component" value="Chromosome 24"/>
</dbReference>
<feature type="non-terminal residue" evidence="1">
    <location>
        <position position="1"/>
    </location>
</feature>